<organism evidence="1">
    <name type="scientific">Arundo donax</name>
    <name type="common">Giant reed</name>
    <name type="synonym">Donax arundinaceus</name>
    <dbReference type="NCBI Taxonomy" id="35708"/>
    <lineage>
        <taxon>Eukaryota</taxon>
        <taxon>Viridiplantae</taxon>
        <taxon>Streptophyta</taxon>
        <taxon>Embryophyta</taxon>
        <taxon>Tracheophyta</taxon>
        <taxon>Spermatophyta</taxon>
        <taxon>Magnoliopsida</taxon>
        <taxon>Liliopsida</taxon>
        <taxon>Poales</taxon>
        <taxon>Poaceae</taxon>
        <taxon>PACMAD clade</taxon>
        <taxon>Arundinoideae</taxon>
        <taxon>Arundineae</taxon>
        <taxon>Arundo</taxon>
    </lineage>
</organism>
<dbReference type="AlphaFoldDB" id="A0A0A9H656"/>
<sequence>MVKGRREVRSTTVSLGWPRHSAVLVVVVT</sequence>
<protein>
    <submittedName>
        <fullName evidence="1">Uncharacterized protein</fullName>
    </submittedName>
</protein>
<evidence type="ECO:0000313" key="1">
    <source>
        <dbReference type="EMBL" id="JAE32222.1"/>
    </source>
</evidence>
<name>A0A0A9H656_ARUDO</name>
<reference evidence="1" key="1">
    <citation type="submission" date="2014-09" db="EMBL/GenBank/DDBJ databases">
        <authorList>
            <person name="Magalhaes I.L.F."/>
            <person name="Oliveira U."/>
            <person name="Santos F.R."/>
            <person name="Vidigal T.H.D.A."/>
            <person name="Brescovit A.D."/>
            <person name="Santos A.J."/>
        </authorList>
    </citation>
    <scope>NUCLEOTIDE SEQUENCE</scope>
    <source>
        <tissue evidence="1">Shoot tissue taken approximately 20 cm above the soil surface</tissue>
    </source>
</reference>
<reference evidence="1" key="2">
    <citation type="journal article" date="2015" name="Data Brief">
        <title>Shoot transcriptome of the giant reed, Arundo donax.</title>
        <authorList>
            <person name="Barrero R.A."/>
            <person name="Guerrero F.D."/>
            <person name="Moolhuijzen P."/>
            <person name="Goolsby J.A."/>
            <person name="Tidwell J."/>
            <person name="Bellgard S.E."/>
            <person name="Bellgard M.I."/>
        </authorList>
    </citation>
    <scope>NUCLEOTIDE SEQUENCE</scope>
    <source>
        <tissue evidence="1">Shoot tissue taken approximately 20 cm above the soil surface</tissue>
    </source>
</reference>
<dbReference type="EMBL" id="GBRH01165674">
    <property type="protein sequence ID" value="JAE32222.1"/>
    <property type="molecule type" value="Transcribed_RNA"/>
</dbReference>
<proteinExistence type="predicted"/>
<accession>A0A0A9H656</accession>